<dbReference type="SMART" id="SM00543">
    <property type="entry name" value="MIF4G"/>
    <property type="match status" value="1"/>
</dbReference>
<evidence type="ECO:0000259" key="2">
    <source>
        <dbReference type="SMART" id="SM00543"/>
    </source>
</evidence>
<evidence type="ECO:0000256" key="1">
    <source>
        <dbReference type="SAM" id="MobiDB-lite"/>
    </source>
</evidence>
<dbReference type="Proteomes" id="UP000708208">
    <property type="component" value="Unassembled WGS sequence"/>
</dbReference>
<dbReference type="OrthoDB" id="514777at2759"/>
<feature type="compositionally biased region" description="Polar residues" evidence="1">
    <location>
        <begin position="461"/>
        <end position="475"/>
    </location>
</feature>
<reference evidence="3" key="1">
    <citation type="submission" date="2021-06" db="EMBL/GenBank/DDBJ databases">
        <authorList>
            <person name="Hodson N. C."/>
            <person name="Mongue J. A."/>
            <person name="Jaron S. K."/>
        </authorList>
    </citation>
    <scope>NUCLEOTIDE SEQUENCE</scope>
</reference>
<feature type="region of interest" description="Disordered" evidence="1">
    <location>
        <begin position="318"/>
        <end position="339"/>
    </location>
</feature>
<name>A0A8J2KNB7_9HEXA</name>
<gene>
    <name evidence="3" type="ORF">AFUS01_LOCUS31443</name>
</gene>
<accession>A0A8J2KNB7</accession>
<proteinExistence type="predicted"/>
<feature type="compositionally biased region" description="Polar residues" evidence="1">
    <location>
        <begin position="321"/>
        <end position="339"/>
    </location>
</feature>
<dbReference type="GO" id="GO:0016281">
    <property type="term" value="C:eukaryotic translation initiation factor 4F complex"/>
    <property type="evidence" value="ECO:0007669"/>
    <property type="project" value="TreeGrafter"/>
</dbReference>
<dbReference type="PANTHER" id="PTHR23253:SF78">
    <property type="entry name" value="EUKARYOTIC TRANSLATION INITIATION FACTOR 4G1, ISOFORM B-RELATED"/>
    <property type="match status" value="1"/>
</dbReference>
<feature type="compositionally biased region" description="Polar residues" evidence="1">
    <location>
        <begin position="14"/>
        <end position="28"/>
    </location>
</feature>
<dbReference type="AlphaFoldDB" id="A0A8J2KNB7"/>
<evidence type="ECO:0000313" key="4">
    <source>
        <dbReference type="Proteomes" id="UP000708208"/>
    </source>
</evidence>
<feature type="region of interest" description="Disordered" evidence="1">
    <location>
        <begin position="394"/>
        <end position="487"/>
    </location>
</feature>
<organism evidence="3 4">
    <name type="scientific">Allacma fusca</name>
    <dbReference type="NCBI Taxonomy" id="39272"/>
    <lineage>
        <taxon>Eukaryota</taxon>
        <taxon>Metazoa</taxon>
        <taxon>Ecdysozoa</taxon>
        <taxon>Arthropoda</taxon>
        <taxon>Hexapoda</taxon>
        <taxon>Collembola</taxon>
        <taxon>Symphypleona</taxon>
        <taxon>Sminthuridae</taxon>
        <taxon>Allacma</taxon>
    </lineage>
</organism>
<dbReference type="PANTHER" id="PTHR23253">
    <property type="entry name" value="EUKARYOTIC TRANSLATION INITIATION FACTOR 4 GAMMA"/>
    <property type="match status" value="1"/>
</dbReference>
<dbReference type="GO" id="GO:0003743">
    <property type="term" value="F:translation initiation factor activity"/>
    <property type="evidence" value="ECO:0007669"/>
    <property type="project" value="TreeGrafter"/>
</dbReference>
<feature type="domain" description="MIF4G" evidence="2">
    <location>
        <begin position="77"/>
        <end position="314"/>
    </location>
</feature>
<dbReference type="GO" id="GO:0003729">
    <property type="term" value="F:mRNA binding"/>
    <property type="evidence" value="ECO:0007669"/>
    <property type="project" value="TreeGrafter"/>
</dbReference>
<sequence length="546" mass="61449">MFQSFLVDVDPSPDQGQSTKGPNDSDGNGTELVEKPHDYLNETAACQKNVLDGGLNSEIGIKDPVSATDHNEADVQVEELRGLLNELLPENFESICDQFKKLTLDGSQDGISAVANIVIDEVSFSESHAKMVKEVCQASMETSKKFRKVILDQCQREFERTIFDEKEISKKQKEIEDAKGNKKEVLKMELKGFRIRKRRRSLGTVHFIGELFNLQMLSPKTIVDCVQMLLDEESYELLCNLLTTVGQKLEISLLEIEKRVADAKSRGGPIPKYIPENNYMDKTFDRLRALSNKSRISSRVRSGLVELVGLRDQKWVPNHLGGQSRTSAMKQNQSTQQKMVDWNTVRTISTKSSRFSQVKKSNDVSNSRSAGVKLMHGKEIAPTGGSLPAELIQSSSQHKRFPSSIPPPTYLNPLQSTLRPDKNGPKGIDDVRRDSIREEQEKKRQIPALFDINPDHKNDQCRTSSMKQNQSTQSKMGDWNTVPSPGASRFSQVKKCLEVSNKPGLPPKGLGWVSPQFVNHYSSNNIYLPPRIRALKAQQEQLRQKQ</sequence>
<protein>
    <recommendedName>
        <fullName evidence="2">MIF4G domain-containing protein</fullName>
    </recommendedName>
</protein>
<evidence type="ECO:0000313" key="3">
    <source>
        <dbReference type="EMBL" id="CAG7821086.1"/>
    </source>
</evidence>
<dbReference type="Pfam" id="PF02854">
    <property type="entry name" value="MIF4G"/>
    <property type="match status" value="1"/>
</dbReference>
<feature type="region of interest" description="Disordered" evidence="1">
    <location>
        <begin position="1"/>
        <end position="33"/>
    </location>
</feature>
<dbReference type="InterPro" id="IPR003890">
    <property type="entry name" value="MIF4G-like_typ-3"/>
</dbReference>
<keyword evidence="4" id="KW-1185">Reference proteome</keyword>
<feature type="compositionally biased region" description="Basic and acidic residues" evidence="1">
    <location>
        <begin position="419"/>
        <end position="444"/>
    </location>
</feature>
<comment type="caution">
    <text evidence="3">The sequence shown here is derived from an EMBL/GenBank/DDBJ whole genome shotgun (WGS) entry which is preliminary data.</text>
</comment>
<dbReference type="EMBL" id="CAJVCH010499487">
    <property type="protein sequence ID" value="CAG7821086.1"/>
    <property type="molecule type" value="Genomic_DNA"/>
</dbReference>